<reference evidence="4 5" key="1">
    <citation type="submission" date="2015-11" db="EMBL/GenBank/DDBJ databases">
        <title>Draft Genome Sequence of the Strain BR 10303 (Bradyrhizobium sp.) isolated from nodules of Centrolobium paraense.</title>
        <authorList>
            <person name="Zelli J.E."/>
            <person name="Simoes-Araujo J.L."/>
            <person name="Barauna A.C."/>
            <person name="Silva K."/>
        </authorList>
    </citation>
    <scope>NUCLEOTIDE SEQUENCE [LARGE SCALE GENOMIC DNA]</scope>
    <source>
        <strain evidence="4 5">BR 10303</strain>
    </source>
</reference>
<sequence length="272" mass="29001">MNNLHRGLAPISDAAWAQIEEEASRTLKRHLAARRVVDVDGPKGTDFSAVGTGHLKKITTPGDGVEATQRDVRALVELRVPFELTRQAIDDVERGSNDSDWDPLKDAARKIAFVEDRAVFDGYAAAGIQGIRQGTSNPVLTLPPSVKGYPGVVAQAVSQLRLAGVNGPYSLLLGTEPYTAIGGATDDGYPVLQHIQRLIDGKIIWAPAIEGGVVLTTRGGDFQLSIGQDLSIGYLSHSATAVQLYFQETVTFLMLTSEASVALAPEAKKKSG</sequence>
<dbReference type="GO" id="GO:0140737">
    <property type="term" value="C:encapsulin nanocompartment"/>
    <property type="evidence" value="ECO:0007669"/>
    <property type="project" value="UniProtKB-SubCell"/>
</dbReference>
<evidence type="ECO:0000256" key="3">
    <source>
        <dbReference type="ARBA" id="ARBA00033787"/>
    </source>
</evidence>
<gene>
    <name evidence="4" type="ORF">AS156_10630</name>
</gene>
<proteinExistence type="inferred from homology"/>
<dbReference type="NCBIfam" id="NF041155">
    <property type="entry name" value="encap_f1"/>
    <property type="match status" value="1"/>
</dbReference>
<dbReference type="AlphaFoldDB" id="A0A109JNZ6"/>
<protein>
    <submittedName>
        <fullName evidence="4">Bacteriocin</fullName>
    </submittedName>
</protein>
<evidence type="ECO:0000313" key="5">
    <source>
        <dbReference type="Proteomes" id="UP000057737"/>
    </source>
</evidence>
<keyword evidence="5" id="KW-1185">Reference proteome</keyword>
<comment type="similarity">
    <text evidence="2">Belongs to the encapsulin family. Family 1 subfamily.</text>
</comment>
<accession>A0A109JNZ6</accession>
<dbReference type="EMBL" id="LNCU01000084">
    <property type="protein sequence ID" value="KWV52184.1"/>
    <property type="molecule type" value="Genomic_DNA"/>
</dbReference>
<dbReference type="RefSeq" id="WP_066509852.1">
    <property type="nucleotide sequence ID" value="NZ_LNCU01000084.1"/>
</dbReference>
<dbReference type="Gene3D" id="3.30.2320.10">
    <property type="entry name" value="hypothetical protein PF0899 domain"/>
    <property type="match status" value="1"/>
</dbReference>
<evidence type="ECO:0000313" key="4">
    <source>
        <dbReference type="EMBL" id="KWV52184.1"/>
    </source>
</evidence>
<name>A0A109JNZ6_9BRAD</name>
<comment type="caution">
    <text evidence="4">The sequence shown here is derived from an EMBL/GenBank/DDBJ whole genome shotgun (WGS) entry which is preliminary data.</text>
</comment>
<dbReference type="Gene3D" id="3.30.2400.30">
    <property type="match status" value="1"/>
</dbReference>
<dbReference type="PANTHER" id="PTHR37165">
    <property type="entry name" value="PEPTIDASE U56 FAMILY"/>
    <property type="match status" value="1"/>
</dbReference>
<dbReference type="PANTHER" id="PTHR37165:SF1">
    <property type="entry name" value="TYPE 1 ENCAPSULIN SHELL PROTEIN"/>
    <property type="match status" value="1"/>
</dbReference>
<dbReference type="InterPro" id="IPR051429">
    <property type="entry name" value="Encapsulin_nc"/>
</dbReference>
<dbReference type="PIRSF" id="PIRSF019254">
    <property type="entry name" value="CFP29"/>
    <property type="match status" value="1"/>
</dbReference>
<dbReference type="OrthoDB" id="2922at2"/>
<comment type="subcellular location">
    <subcellularLocation>
        <location evidence="1">Encapsulin nanocompartment</location>
    </subcellularLocation>
</comment>
<evidence type="ECO:0000256" key="1">
    <source>
        <dbReference type="ARBA" id="ARBA00033738"/>
    </source>
</evidence>
<dbReference type="InterPro" id="IPR007544">
    <property type="entry name" value="ENCAP"/>
</dbReference>
<organism evidence="4 5">
    <name type="scientific">Bradyrhizobium macuxiense</name>
    <dbReference type="NCBI Taxonomy" id="1755647"/>
    <lineage>
        <taxon>Bacteria</taxon>
        <taxon>Pseudomonadati</taxon>
        <taxon>Pseudomonadota</taxon>
        <taxon>Alphaproteobacteria</taxon>
        <taxon>Hyphomicrobiales</taxon>
        <taxon>Nitrobacteraceae</taxon>
        <taxon>Bradyrhizobium</taxon>
    </lineage>
</organism>
<evidence type="ECO:0000256" key="2">
    <source>
        <dbReference type="ARBA" id="ARBA00033743"/>
    </source>
</evidence>
<dbReference type="Pfam" id="PF04454">
    <property type="entry name" value="Linocin_M18"/>
    <property type="match status" value="1"/>
</dbReference>
<dbReference type="Proteomes" id="UP000057737">
    <property type="component" value="Unassembled WGS sequence"/>
</dbReference>
<keyword evidence="3" id="KW-1284">Encapsulin nanocompartment</keyword>